<dbReference type="Gene3D" id="1.20.1600.10">
    <property type="entry name" value="Outer membrane efflux proteins (OEP)"/>
    <property type="match status" value="1"/>
</dbReference>
<feature type="signal peptide" evidence="9">
    <location>
        <begin position="1"/>
        <end position="23"/>
    </location>
</feature>
<dbReference type="Pfam" id="PF02321">
    <property type="entry name" value="OEP"/>
    <property type="match status" value="2"/>
</dbReference>
<evidence type="ECO:0000256" key="1">
    <source>
        <dbReference type="ARBA" id="ARBA00004442"/>
    </source>
</evidence>
<accession>A0A1F7SNF3</accession>
<dbReference type="EMBL" id="MGDI01000002">
    <property type="protein sequence ID" value="OGL55301.1"/>
    <property type="molecule type" value="Genomic_DNA"/>
</dbReference>
<keyword evidence="6" id="KW-0472">Membrane</keyword>
<dbReference type="GO" id="GO:0015288">
    <property type="term" value="F:porin activity"/>
    <property type="evidence" value="ECO:0007669"/>
    <property type="project" value="TreeGrafter"/>
</dbReference>
<evidence type="ECO:0000256" key="8">
    <source>
        <dbReference type="SAM" id="Coils"/>
    </source>
</evidence>
<keyword evidence="4" id="KW-1134">Transmembrane beta strand</keyword>
<evidence type="ECO:0000256" key="9">
    <source>
        <dbReference type="SAM" id="SignalP"/>
    </source>
</evidence>
<feature type="chain" id="PRO_5009532433" description="Transporter" evidence="9">
    <location>
        <begin position="24"/>
        <end position="429"/>
    </location>
</feature>
<evidence type="ECO:0000256" key="4">
    <source>
        <dbReference type="ARBA" id="ARBA00022452"/>
    </source>
</evidence>
<dbReference type="InterPro" id="IPR051906">
    <property type="entry name" value="TolC-like"/>
</dbReference>
<dbReference type="STRING" id="1817883.A3G31_04660"/>
<dbReference type="GO" id="GO:0009279">
    <property type="term" value="C:cell outer membrane"/>
    <property type="evidence" value="ECO:0007669"/>
    <property type="project" value="UniProtKB-SubCell"/>
</dbReference>
<evidence type="ECO:0000313" key="10">
    <source>
        <dbReference type="EMBL" id="OGL55301.1"/>
    </source>
</evidence>
<comment type="caution">
    <text evidence="10">The sequence shown here is derived from an EMBL/GenBank/DDBJ whole genome shotgun (WGS) entry which is preliminary data.</text>
</comment>
<dbReference type="Proteomes" id="UP000178082">
    <property type="component" value="Unassembled WGS sequence"/>
</dbReference>
<reference evidence="10 11" key="1">
    <citation type="journal article" date="2016" name="Nat. Commun.">
        <title>Thousands of microbial genomes shed light on interconnected biogeochemical processes in an aquifer system.</title>
        <authorList>
            <person name="Anantharaman K."/>
            <person name="Brown C.T."/>
            <person name="Hug L.A."/>
            <person name="Sharon I."/>
            <person name="Castelle C.J."/>
            <person name="Probst A.J."/>
            <person name="Thomas B.C."/>
            <person name="Singh A."/>
            <person name="Wilkins M.J."/>
            <person name="Karaoz U."/>
            <person name="Brodie E.L."/>
            <person name="Williams K.H."/>
            <person name="Hubbard S.S."/>
            <person name="Banfield J.F."/>
        </authorList>
    </citation>
    <scope>NUCLEOTIDE SEQUENCE [LARGE SCALE GENOMIC DNA]</scope>
</reference>
<dbReference type="InterPro" id="IPR003423">
    <property type="entry name" value="OMP_efflux"/>
</dbReference>
<keyword evidence="8" id="KW-0175">Coiled coil</keyword>
<proteinExistence type="inferred from homology"/>
<dbReference type="AlphaFoldDB" id="A0A1F7SNF3"/>
<dbReference type="GO" id="GO:1990281">
    <property type="term" value="C:efflux pump complex"/>
    <property type="evidence" value="ECO:0007669"/>
    <property type="project" value="TreeGrafter"/>
</dbReference>
<evidence type="ECO:0000256" key="5">
    <source>
        <dbReference type="ARBA" id="ARBA00022692"/>
    </source>
</evidence>
<evidence type="ECO:0008006" key="12">
    <source>
        <dbReference type="Google" id="ProtNLM"/>
    </source>
</evidence>
<protein>
    <recommendedName>
        <fullName evidence="12">Transporter</fullName>
    </recommendedName>
</protein>
<comment type="similarity">
    <text evidence="2">Belongs to the outer membrane factor (OMF) (TC 1.B.17) family.</text>
</comment>
<evidence type="ECO:0000256" key="7">
    <source>
        <dbReference type="ARBA" id="ARBA00023237"/>
    </source>
</evidence>
<sequence length="429" mass="49380">MKKIKIFFLFFLISVFSLSTSLAEEKELPSLKLSELIDEALKNNPGIKALKNRFEALSQKPSQEGTLDDPKLMLGITNVPVDEFGFDSESMTQKEIGISQMFPFPGKLKLRSEIAQKEADAAEKEYHHKVNEISEKVKDVYYELFYIYKTIGITEKNKNLITEFVKIAETKYSVGQGIQQDILKAQVELSKIINEQIGLEQERESAEAMLNSILSRNPQSPVGKPDEFEKTKLKFSIEELMKMAESNMPILLGIKDSVQQFEKSYSLAKKDYYPDFEFNLSYGQRDRLRAEGMSEDWPDMISATVTINLPIWRSSKLDKKVEETLANKRMAEEQYNSMKNEIYFNLKDIIAEVKKGERLLELYKTGIIPQAAQSLESAMAGYEVNKIDFLTLLDNQITLFNYEIEYYKVLSDYEKKLAKLETMVGMKLF</sequence>
<keyword evidence="5" id="KW-0812">Transmembrane</keyword>
<dbReference type="PANTHER" id="PTHR30026">
    <property type="entry name" value="OUTER MEMBRANE PROTEIN TOLC"/>
    <property type="match status" value="1"/>
</dbReference>
<evidence type="ECO:0000256" key="3">
    <source>
        <dbReference type="ARBA" id="ARBA00022448"/>
    </source>
</evidence>
<evidence type="ECO:0000313" key="11">
    <source>
        <dbReference type="Proteomes" id="UP000178082"/>
    </source>
</evidence>
<dbReference type="GO" id="GO:0015562">
    <property type="term" value="F:efflux transmembrane transporter activity"/>
    <property type="evidence" value="ECO:0007669"/>
    <property type="project" value="InterPro"/>
</dbReference>
<dbReference type="SUPFAM" id="SSF56954">
    <property type="entry name" value="Outer membrane efflux proteins (OEP)"/>
    <property type="match status" value="1"/>
</dbReference>
<keyword evidence="3" id="KW-0813">Transport</keyword>
<evidence type="ECO:0000256" key="6">
    <source>
        <dbReference type="ARBA" id="ARBA00023136"/>
    </source>
</evidence>
<name>A0A1F7SNF3_9BACT</name>
<keyword evidence="9" id="KW-0732">Signal</keyword>
<comment type="subcellular location">
    <subcellularLocation>
        <location evidence="1">Cell outer membrane</location>
    </subcellularLocation>
</comment>
<organism evidence="10 11">
    <name type="scientific">Candidatus Schekmanbacteria bacterium RIFCSPLOWO2_12_FULL_38_15</name>
    <dbReference type="NCBI Taxonomy" id="1817883"/>
    <lineage>
        <taxon>Bacteria</taxon>
        <taxon>Candidatus Schekmaniibacteriota</taxon>
    </lineage>
</organism>
<keyword evidence="7" id="KW-0998">Cell outer membrane</keyword>
<evidence type="ECO:0000256" key="2">
    <source>
        <dbReference type="ARBA" id="ARBA00007613"/>
    </source>
</evidence>
<dbReference type="PANTHER" id="PTHR30026:SF20">
    <property type="entry name" value="OUTER MEMBRANE PROTEIN TOLC"/>
    <property type="match status" value="1"/>
</dbReference>
<feature type="coiled-coil region" evidence="8">
    <location>
        <begin position="314"/>
        <end position="341"/>
    </location>
</feature>
<gene>
    <name evidence="10" type="ORF">A3G31_04660</name>
</gene>